<evidence type="ECO:0000313" key="1">
    <source>
        <dbReference type="EMBL" id="UAW01045.1"/>
    </source>
</evidence>
<protein>
    <submittedName>
        <fullName evidence="1">Uncharacterized protein</fullName>
    </submittedName>
</protein>
<sequence>MTDLMTGLGRQYTHPCHFRVSFYFSAHLFAI</sequence>
<reference evidence="1" key="1">
    <citation type="submission" date="2021-08" db="EMBL/GenBank/DDBJ databases">
        <authorList>
            <person name="Shitrit D."/>
            <person name="Kirzner S."/>
            <person name="Dekel-Bird N.P."/>
            <person name="Avrani S."/>
            <person name="Sabehi G."/>
            <person name="Perkarsky I."/>
            <person name="Peleg M."/>
            <person name="Tahan R."/>
            <person name="Kondratyeva K."/>
            <person name="Lindell D."/>
        </authorList>
    </citation>
    <scope>NUCLEOTIDE SEQUENCE</scope>
</reference>
<keyword evidence="2" id="KW-1185">Reference proteome</keyword>
<proteinExistence type="predicted"/>
<gene>
    <name evidence="1" type="ORF">STIP28_3</name>
</gene>
<accession>A0AAE9BP45</accession>
<name>A0AAE9BP45_9CAUD</name>
<organism evidence="1 2">
    <name type="scientific">Synechococcus T7-like virus S-TIP28</name>
    <dbReference type="NCBI Taxonomy" id="1332140"/>
    <lineage>
        <taxon>Viruses</taxon>
        <taxon>Duplodnaviria</taxon>
        <taxon>Heunggongvirae</taxon>
        <taxon>Uroviricota</taxon>
        <taxon>Caudoviricetes</taxon>
        <taxon>Autographivirales</taxon>
        <taxon>Autographivirales incertae sedis</taxon>
        <taxon>Tiranvirus</taxon>
        <taxon>Tiranvirus STIP28</taxon>
    </lineage>
</organism>
<dbReference type="Proteomes" id="UP000828768">
    <property type="component" value="Segment"/>
</dbReference>
<dbReference type="EMBL" id="MZ803112">
    <property type="protein sequence ID" value="UAW01045.1"/>
    <property type="molecule type" value="Genomic_DNA"/>
</dbReference>
<evidence type="ECO:0000313" key="2">
    <source>
        <dbReference type="Proteomes" id="UP000828768"/>
    </source>
</evidence>